<gene>
    <name evidence="8" type="ORF">PG993_002189</name>
</gene>
<dbReference type="Gene3D" id="3.50.50.60">
    <property type="entry name" value="FAD/NAD(P)-binding domain"/>
    <property type="match status" value="1"/>
</dbReference>
<keyword evidence="4" id="KW-0274">FAD</keyword>
<proteinExistence type="predicted"/>
<reference evidence="8 9" key="1">
    <citation type="submission" date="2023-01" db="EMBL/GenBank/DDBJ databases">
        <title>Analysis of 21 Apiospora genomes using comparative genomics revels a genus with tremendous synthesis potential of carbohydrate active enzymes and secondary metabolites.</title>
        <authorList>
            <person name="Sorensen T."/>
        </authorList>
    </citation>
    <scope>NUCLEOTIDE SEQUENCE [LARGE SCALE GENOMIC DNA]</scope>
    <source>
        <strain evidence="8 9">CBS 33761</strain>
    </source>
</reference>
<dbReference type="EMBL" id="JAQQWK010000001">
    <property type="protein sequence ID" value="KAK8056962.1"/>
    <property type="molecule type" value="Genomic_DNA"/>
</dbReference>
<feature type="domain" description="FAD-binding" evidence="7">
    <location>
        <begin position="9"/>
        <end position="46"/>
    </location>
</feature>
<evidence type="ECO:0000256" key="1">
    <source>
        <dbReference type="ARBA" id="ARBA00001974"/>
    </source>
</evidence>
<evidence type="ECO:0000256" key="2">
    <source>
        <dbReference type="ARBA" id="ARBA00005179"/>
    </source>
</evidence>
<feature type="domain" description="FAD-binding" evidence="7">
    <location>
        <begin position="128"/>
        <end position="353"/>
    </location>
</feature>
<accession>A0ABR1UE33</accession>
<keyword evidence="9" id="KW-1185">Reference proteome</keyword>
<evidence type="ECO:0000313" key="8">
    <source>
        <dbReference type="EMBL" id="KAK8056962.1"/>
    </source>
</evidence>
<name>A0ABR1UE33_9PEZI</name>
<comment type="cofactor">
    <cofactor evidence="1">
        <name>FAD</name>
        <dbReference type="ChEBI" id="CHEBI:57692"/>
    </cofactor>
</comment>
<keyword evidence="6 8" id="KW-0503">Monooxygenase</keyword>
<evidence type="ECO:0000313" key="9">
    <source>
        <dbReference type="Proteomes" id="UP001444661"/>
    </source>
</evidence>
<dbReference type="InterPro" id="IPR002938">
    <property type="entry name" value="FAD-bd"/>
</dbReference>
<dbReference type="GO" id="GO:0004497">
    <property type="term" value="F:monooxygenase activity"/>
    <property type="evidence" value="ECO:0007669"/>
    <property type="project" value="UniProtKB-KW"/>
</dbReference>
<evidence type="ECO:0000256" key="3">
    <source>
        <dbReference type="ARBA" id="ARBA00022630"/>
    </source>
</evidence>
<comment type="caution">
    <text evidence="8">The sequence shown here is derived from an EMBL/GenBank/DDBJ whole genome shotgun (WGS) entry which is preliminary data.</text>
</comment>
<protein>
    <submittedName>
        <fullName evidence="8">FAD-dependent monooxygenase</fullName>
    </submittedName>
</protein>
<keyword evidence="5" id="KW-0560">Oxidoreductase</keyword>
<evidence type="ECO:0000256" key="4">
    <source>
        <dbReference type="ARBA" id="ARBA00022827"/>
    </source>
</evidence>
<comment type="pathway">
    <text evidence="2">Secondary metabolite biosynthesis.</text>
</comment>
<dbReference type="Proteomes" id="UP001444661">
    <property type="component" value="Unassembled WGS sequence"/>
</dbReference>
<evidence type="ECO:0000259" key="7">
    <source>
        <dbReference type="Pfam" id="PF01494"/>
    </source>
</evidence>
<dbReference type="InterPro" id="IPR036188">
    <property type="entry name" value="FAD/NAD-bd_sf"/>
</dbReference>
<dbReference type="Pfam" id="PF01494">
    <property type="entry name" value="FAD_binding_3"/>
    <property type="match status" value="2"/>
</dbReference>
<evidence type="ECO:0000256" key="6">
    <source>
        <dbReference type="ARBA" id="ARBA00023033"/>
    </source>
</evidence>
<dbReference type="PANTHER" id="PTHR47178:SF6">
    <property type="entry name" value="FAD-BINDING DOMAIN-CONTAINING PROTEIN"/>
    <property type="match status" value="1"/>
</dbReference>
<dbReference type="SUPFAM" id="SSF51905">
    <property type="entry name" value="FAD/NAD(P)-binding domain"/>
    <property type="match status" value="1"/>
</dbReference>
<organism evidence="8 9">
    <name type="scientific">Apiospora rasikravindrae</name>
    <dbReference type="NCBI Taxonomy" id="990691"/>
    <lineage>
        <taxon>Eukaryota</taxon>
        <taxon>Fungi</taxon>
        <taxon>Dikarya</taxon>
        <taxon>Ascomycota</taxon>
        <taxon>Pezizomycotina</taxon>
        <taxon>Sordariomycetes</taxon>
        <taxon>Xylariomycetidae</taxon>
        <taxon>Amphisphaeriales</taxon>
        <taxon>Apiosporaceae</taxon>
        <taxon>Apiospora</taxon>
    </lineage>
</organism>
<dbReference type="PRINTS" id="PR00420">
    <property type="entry name" value="RNGMNOXGNASE"/>
</dbReference>
<evidence type="ECO:0000256" key="5">
    <source>
        <dbReference type="ARBA" id="ARBA00023002"/>
    </source>
</evidence>
<sequence length="409" mass="45607">MSPTPSSPHVLIVGAGIGGLALGQVLRKAGVSFEIFERSESRYARPEGWAVALHAILPEFFAAMPDDMPPHNELTHLHPLKLGFEFAFYDPEVSMTKMGYRDDYREDGEVEVIRANRHRLRDWLLTNLPVQNGKQAVRVEETEAKVTVHFRDGTSATGDILVGADGVKSVVRKHMLKGVDQFEYDKISILTSNLRLEGEDLAEQLALGHSAYMVVLQGPDGVYYRYFVGLDKVAPDGKSADYYFHLAWHDEDAPRDDHWTHSLSAEEIRNFALRATQNLPRQFRCMVERAKLEDIKVPPLRLVTILLDSLPAGRVTILGDAARERYDPFLAQGAVHAIKDALSLGKALTTLPDSSRSTIATSLGSYQEVMLARGRQAAMESRMAFADPSLPKTMFARQVVVLPEDRITL</sequence>
<dbReference type="PANTHER" id="PTHR47178">
    <property type="entry name" value="MONOOXYGENASE, FAD-BINDING"/>
    <property type="match status" value="1"/>
</dbReference>
<keyword evidence="3" id="KW-0285">Flavoprotein</keyword>